<reference evidence="2 3" key="1">
    <citation type="submission" date="2016-02" db="EMBL/GenBank/DDBJ databases">
        <authorList>
            <person name="Teng J.L."/>
            <person name="Tang Y."/>
            <person name="Huang Y."/>
            <person name="Guo F."/>
            <person name="Wei W."/>
            <person name="Chen J.H."/>
            <person name="Wong S.Y."/>
            <person name="Lau S.K."/>
            <person name="Woo P.C."/>
        </authorList>
    </citation>
    <scope>NUCLEOTIDE SEQUENCE [LARGE SCALE GENOMIC DNA]</scope>
    <source>
        <strain evidence="2 3">JCM 13375</strain>
    </source>
</reference>
<evidence type="ECO:0008006" key="4">
    <source>
        <dbReference type="Google" id="ProtNLM"/>
    </source>
</evidence>
<proteinExistence type="predicted"/>
<dbReference type="EMBL" id="LSRE01000008">
    <property type="protein sequence ID" value="KXP00029.1"/>
    <property type="molecule type" value="Genomic_DNA"/>
</dbReference>
<dbReference type="PANTHER" id="PTHR35007:SF4">
    <property type="entry name" value="CONSERVED TRANSMEMBRANE PROTEIN-RELATED"/>
    <property type="match status" value="1"/>
</dbReference>
<dbReference type="Proteomes" id="UP000070409">
    <property type="component" value="Unassembled WGS sequence"/>
</dbReference>
<protein>
    <recommendedName>
        <fullName evidence="4">Type II secretion system protein GspF domain-containing protein</fullName>
    </recommendedName>
</protein>
<feature type="transmembrane region" description="Helical" evidence="1">
    <location>
        <begin position="46"/>
        <end position="69"/>
    </location>
</feature>
<organism evidence="2 3">
    <name type="scientific">Tsukamurella pseudospumae</name>
    <dbReference type="NCBI Taxonomy" id="239498"/>
    <lineage>
        <taxon>Bacteria</taxon>
        <taxon>Bacillati</taxon>
        <taxon>Actinomycetota</taxon>
        <taxon>Actinomycetes</taxon>
        <taxon>Mycobacteriales</taxon>
        <taxon>Tsukamurellaceae</taxon>
        <taxon>Tsukamurella</taxon>
    </lineage>
</organism>
<accession>A0A137ZPC6</accession>
<dbReference type="RefSeq" id="WP_068744186.1">
    <property type="nucleotide sequence ID" value="NZ_LSRE01000008.1"/>
</dbReference>
<keyword evidence="3" id="KW-1185">Reference proteome</keyword>
<evidence type="ECO:0000313" key="2">
    <source>
        <dbReference type="EMBL" id="KXP00029.1"/>
    </source>
</evidence>
<dbReference type="PANTHER" id="PTHR35007">
    <property type="entry name" value="INTEGRAL MEMBRANE PROTEIN-RELATED"/>
    <property type="match status" value="1"/>
</dbReference>
<name>A0A137ZPC6_9ACTN</name>
<keyword evidence="1" id="KW-0812">Transmembrane</keyword>
<evidence type="ECO:0000313" key="3">
    <source>
        <dbReference type="Proteomes" id="UP000070409"/>
    </source>
</evidence>
<keyword evidence="1" id="KW-1133">Transmembrane helix</keyword>
<feature type="transmembrane region" description="Helical" evidence="1">
    <location>
        <begin position="200"/>
        <end position="219"/>
    </location>
</feature>
<sequence length="272" mass="27113">MTAVVLMLLAAALLAWPGGLGAARLRAMNAPGKPHRVMRWGWLAVAVPVGALAVGPGQALAPALAAGTARELWARSRARNEAAARLSAVLAGVDAMVAELSVGAHPAAACGTAGRDADDPHVRAVFAEMAGRAELGGDVAAGLRAHAAESAAWTRIAAAWETGTRHGIGMGELLASVREDLRSRERYLGRAHSALAGARATAQVLAALPVLGVLMGQLIDADPVGTLLGTGAGGVLLVVGTCLTCAGLLWSRAIADGAAGAPSGSRSSGDGS</sequence>
<gene>
    <name evidence="2" type="ORF">AXK61_15620</name>
</gene>
<keyword evidence="1" id="KW-0472">Membrane</keyword>
<evidence type="ECO:0000256" key="1">
    <source>
        <dbReference type="SAM" id="Phobius"/>
    </source>
</evidence>
<feature type="transmembrane region" description="Helical" evidence="1">
    <location>
        <begin position="231"/>
        <end position="250"/>
    </location>
</feature>
<comment type="caution">
    <text evidence="2">The sequence shown here is derived from an EMBL/GenBank/DDBJ whole genome shotgun (WGS) entry which is preliminary data.</text>
</comment>